<evidence type="ECO:0000313" key="2">
    <source>
        <dbReference type="Proteomes" id="UP000015103"/>
    </source>
</evidence>
<sequence length="104" mass="11291">MLLFGLTCVMFCWLSGLNEGVAESEFNTTEISEDEAYREVKAEPMYVAFYPANVYGLPPKPQSFSQQSFSYKPPAGVLLAPPVPQVGTLLAPSPRIPSACNVTS</sequence>
<dbReference type="AlphaFoldDB" id="T1I8X3"/>
<dbReference type="EMBL" id="ACPB03020365">
    <property type="status" value="NOT_ANNOTATED_CDS"/>
    <property type="molecule type" value="Genomic_DNA"/>
</dbReference>
<dbReference type="InParanoid" id="T1I8X3"/>
<accession>T1I8X3</accession>
<organism evidence="1 2">
    <name type="scientific">Rhodnius prolixus</name>
    <name type="common">Triatomid bug</name>
    <dbReference type="NCBI Taxonomy" id="13249"/>
    <lineage>
        <taxon>Eukaryota</taxon>
        <taxon>Metazoa</taxon>
        <taxon>Ecdysozoa</taxon>
        <taxon>Arthropoda</taxon>
        <taxon>Hexapoda</taxon>
        <taxon>Insecta</taxon>
        <taxon>Pterygota</taxon>
        <taxon>Neoptera</taxon>
        <taxon>Paraneoptera</taxon>
        <taxon>Hemiptera</taxon>
        <taxon>Heteroptera</taxon>
        <taxon>Panheteroptera</taxon>
        <taxon>Cimicomorpha</taxon>
        <taxon>Reduviidae</taxon>
        <taxon>Triatominae</taxon>
        <taxon>Rhodnius</taxon>
    </lineage>
</organism>
<proteinExistence type="predicted"/>
<dbReference type="EnsemblMetazoa" id="RPRC012745-RA">
    <property type="protein sequence ID" value="RPRC012745-PA"/>
    <property type="gene ID" value="RPRC012745"/>
</dbReference>
<name>T1I8X3_RHOPR</name>
<evidence type="ECO:0000313" key="1">
    <source>
        <dbReference type="EnsemblMetazoa" id="RPRC012745-PA"/>
    </source>
</evidence>
<dbReference type="HOGENOM" id="CLU_2253336_0_0_1"/>
<keyword evidence="2" id="KW-1185">Reference proteome</keyword>
<dbReference type="VEuPathDB" id="VectorBase:RPRC012745"/>
<dbReference type="Proteomes" id="UP000015103">
    <property type="component" value="Unassembled WGS sequence"/>
</dbReference>
<protein>
    <submittedName>
        <fullName evidence="1">Uncharacterized protein</fullName>
    </submittedName>
</protein>
<reference evidence="1" key="1">
    <citation type="submission" date="2015-05" db="UniProtKB">
        <authorList>
            <consortium name="EnsemblMetazoa"/>
        </authorList>
    </citation>
    <scope>IDENTIFICATION</scope>
</reference>